<name>A0A1I3LN13_9FLAO</name>
<comment type="subcellular location">
    <subcellularLocation>
        <location evidence="1">Cell envelope</location>
    </subcellularLocation>
</comment>
<dbReference type="InterPro" id="IPR012336">
    <property type="entry name" value="Thioredoxin-like_fold"/>
</dbReference>
<evidence type="ECO:0000256" key="2">
    <source>
        <dbReference type="ARBA" id="ARBA00022748"/>
    </source>
</evidence>
<dbReference type="InterPro" id="IPR025380">
    <property type="entry name" value="DUF4369"/>
</dbReference>
<evidence type="ECO:0000256" key="1">
    <source>
        <dbReference type="ARBA" id="ARBA00004196"/>
    </source>
</evidence>
<dbReference type="InterPro" id="IPR050553">
    <property type="entry name" value="Thioredoxin_ResA/DsbE_sf"/>
</dbReference>
<dbReference type="GO" id="GO:0030313">
    <property type="term" value="C:cell envelope"/>
    <property type="evidence" value="ECO:0007669"/>
    <property type="project" value="UniProtKB-SubCell"/>
</dbReference>
<keyword evidence="8" id="KW-1185">Reference proteome</keyword>
<evidence type="ECO:0000256" key="5">
    <source>
        <dbReference type="SAM" id="SignalP"/>
    </source>
</evidence>
<dbReference type="PROSITE" id="PS51352">
    <property type="entry name" value="THIOREDOXIN_2"/>
    <property type="match status" value="1"/>
</dbReference>
<reference evidence="8" key="1">
    <citation type="submission" date="2016-10" db="EMBL/GenBank/DDBJ databases">
        <authorList>
            <person name="Varghese N."/>
            <person name="Submissions S."/>
        </authorList>
    </citation>
    <scope>NUCLEOTIDE SEQUENCE [LARGE SCALE GENOMIC DNA]</scope>
    <source>
        <strain evidence="8">DSM 28881</strain>
    </source>
</reference>
<dbReference type="Gene3D" id="3.40.30.10">
    <property type="entry name" value="Glutaredoxin"/>
    <property type="match status" value="1"/>
</dbReference>
<proteinExistence type="predicted"/>
<dbReference type="Pfam" id="PF14289">
    <property type="entry name" value="DUF4369"/>
    <property type="match status" value="1"/>
</dbReference>
<evidence type="ECO:0000313" key="7">
    <source>
        <dbReference type="EMBL" id="SFI86121.1"/>
    </source>
</evidence>
<evidence type="ECO:0000256" key="4">
    <source>
        <dbReference type="ARBA" id="ARBA00023284"/>
    </source>
</evidence>
<evidence type="ECO:0000256" key="3">
    <source>
        <dbReference type="ARBA" id="ARBA00023157"/>
    </source>
</evidence>
<evidence type="ECO:0000313" key="8">
    <source>
        <dbReference type="Proteomes" id="UP000199559"/>
    </source>
</evidence>
<dbReference type="PANTHER" id="PTHR42852:SF6">
    <property type="entry name" value="THIOL:DISULFIDE INTERCHANGE PROTEIN DSBE"/>
    <property type="match status" value="1"/>
</dbReference>
<gene>
    <name evidence="7" type="ORF">SAMN05443431_102496</name>
</gene>
<dbReference type="CDD" id="cd02966">
    <property type="entry name" value="TlpA_like_family"/>
    <property type="match status" value="1"/>
</dbReference>
<sequence>MYKKILFLLAIVPSFIVAQNTIKGTFTPAEQFKFAFLYQVTADTSIFVDNADIAEDGSFVFELKKTQAPGTYRIVYAQPQDEYNFDFLYNNEDIELTFDLDKGVEFVTSEENKLWTSYNNSMSMIGQSLNTFYGSGGKKEKDFKKIIQILLNTQTEFEKAAEGKLVLNFITASQPYAPQQLIDAKTFTENAKKAYFSHINFGNPVLQNSNFLIEATLNYVFNFIDNDDKNVSYINNINTVEKAIGNNSKVKKIILEILWNQFAVEEIEPVANHIANTYLLDIARQTNDNELVKELTYFKNASVGNVGQDFEIIIYDEEGAATAKKMHDLDEANNYLVVFWSTTCSHCLDEIPELHKLVKTLDKGQLKVIAIALDEDRYRWKDMTYKFPEFYHVFGEGKWDNPIGDNYNVKATPSYFVLDKDKKIIKKPYDFKAFETYFKTLPKPEPKVEVNDEDELDLEKE</sequence>
<dbReference type="InterPro" id="IPR036249">
    <property type="entry name" value="Thioredoxin-like_sf"/>
</dbReference>
<protein>
    <recommendedName>
        <fullName evidence="6">Thioredoxin domain-containing protein</fullName>
    </recommendedName>
</protein>
<dbReference type="SUPFAM" id="SSF52833">
    <property type="entry name" value="Thioredoxin-like"/>
    <property type="match status" value="1"/>
</dbReference>
<accession>A0A1I3LN13</accession>
<dbReference type="EMBL" id="FORM01000002">
    <property type="protein sequence ID" value="SFI86121.1"/>
    <property type="molecule type" value="Genomic_DNA"/>
</dbReference>
<keyword evidence="5" id="KW-0732">Signal</keyword>
<dbReference type="Pfam" id="PF13905">
    <property type="entry name" value="Thioredoxin_8"/>
    <property type="match status" value="1"/>
</dbReference>
<dbReference type="InterPro" id="IPR013766">
    <property type="entry name" value="Thioredoxin_domain"/>
</dbReference>
<keyword evidence="3" id="KW-1015">Disulfide bond</keyword>
<dbReference type="Proteomes" id="UP000199559">
    <property type="component" value="Unassembled WGS sequence"/>
</dbReference>
<feature type="chain" id="PRO_5011458772" description="Thioredoxin domain-containing protein" evidence="5">
    <location>
        <begin position="19"/>
        <end position="461"/>
    </location>
</feature>
<organism evidence="7 8">
    <name type="scientific">Olleya namhaensis</name>
    <dbReference type="NCBI Taxonomy" id="1144750"/>
    <lineage>
        <taxon>Bacteria</taxon>
        <taxon>Pseudomonadati</taxon>
        <taxon>Bacteroidota</taxon>
        <taxon>Flavobacteriia</taxon>
        <taxon>Flavobacteriales</taxon>
        <taxon>Flavobacteriaceae</taxon>
    </lineage>
</organism>
<dbReference type="STRING" id="1144750.SAMN05443431_102496"/>
<dbReference type="AlphaFoldDB" id="A0A1I3LN13"/>
<evidence type="ECO:0000259" key="6">
    <source>
        <dbReference type="PROSITE" id="PS51352"/>
    </source>
</evidence>
<feature type="signal peptide" evidence="5">
    <location>
        <begin position="1"/>
        <end position="18"/>
    </location>
</feature>
<dbReference type="PANTHER" id="PTHR42852">
    <property type="entry name" value="THIOL:DISULFIDE INTERCHANGE PROTEIN DSBE"/>
    <property type="match status" value="1"/>
</dbReference>
<keyword evidence="4" id="KW-0676">Redox-active center</keyword>
<feature type="domain" description="Thioredoxin" evidence="6">
    <location>
        <begin position="301"/>
        <end position="449"/>
    </location>
</feature>
<dbReference type="GO" id="GO:0017004">
    <property type="term" value="P:cytochrome complex assembly"/>
    <property type="evidence" value="ECO:0007669"/>
    <property type="project" value="UniProtKB-KW"/>
</dbReference>
<keyword evidence="2" id="KW-0201">Cytochrome c-type biogenesis</keyword>
<dbReference type="RefSeq" id="WP_090838251.1">
    <property type="nucleotide sequence ID" value="NZ_CANLBQ010000002.1"/>
</dbReference>